<sequence>MTKSVKNLKQEISLLLYAISRFFCDATLTTVHCLRLVHGVRNERILYTVFILNNLLIPPVLYLIMNSAVRREFFKCKKNNAVVQVTVNK</sequence>
<gene>
    <name evidence="2" type="ORF">L596_026787</name>
</gene>
<accession>A0A4U5M2D2</accession>
<evidence type="ECO:0000313" key="3">
    <source>
        <dbReference type="Proteomes" id="UP000298663"/>
    </source>
</evidence>
<organism evidence="2 3">
    <name type="scientific">Steinernema carpocapsae</name>
    <name type="common">Entomopathogenic nematode</name>
    <dbReference type="NCBI Taxonomy" id="34508"/>
    <lineage>
        <taxon>Eukaryota</taxon>
        <taxon>Metazoa</taxon>
        <taxon>Ecdysozoa</taxon>
        <taxon>Nematoda</taxon>
        <taxon>Chromadorea</taxon>
        <taxon>Rhabditida</taxon>
        <taxon>Tylenchina</taxon>
        <taxon>Panagrolaimomorpha</taxon>
        <taxon>Strongyloidoidea</taxon>
        <taxon>Steinernematidae</taxon>
        <taxon>Steinernema</taxon>
    </lineage>
</organism>
<dbReference type="Proteomes" id="UP000298663">
    <property type="component" value="Unassembled WGS sequence"/>
</dbReference>
<reference evidence="2 3" key="2">
    <citation type="journal article" date="2019" name="G3 (Bethesda)">
        <title>Hybrid Assembly of the Genome of the Entomopathogenic Nematode Steinernema carpocapsae Identifies the X-Chromosome.</title>
        <authorList>
            <person name="Serra L."/>
            <person name="Macchietto M."/>
            <person name="Macias-Munoz A."/>
            <person name="McGill C.J."/>
            <person name="Rodriguez I.M."/>
            <person name="Rodriguez B."/>
            <person name="Murad R."/>
            <person name="Mortazavi A."/>
        </authorList>
    </citation>
    <scope>NUCLEOTIDE SEQUENCE [LARGE SCALE GENOMIC DNA]</scope>
    <source>
        <strain evidence="2 3">ALL</strain>
    </source>
</reference>
<keyword evidence="1" id="KW-0472">Membrane</keyword>
<proteinExistence type="predicted"/>
<name>A0A4U5M2D2_STECR</name>
<evidence type="ECO:0000313" key="2">
    <source>
        <dbReference type="EMBL" id="TKR62884.1"/>
    </source>
</evidence>
<dbReference type="AlphaFoldDB" id="A0A4U5M2D2"/>
<feature type="transmembrane region" description="Helical" evidence="1">
    <location>
        <begin position="12"/>
        <end position="32"/>
    </location>
</feature>
<feature type="transmembrane region" description="Helical" evidence="1">
    <location>
        <begin position="44"/>
        <end position="65"/>
    </location>
</feature>
<evidence type="ECO:0000256" key="1">
    <source>
        <dbReference type="SAM" id="Phobius"/>
    </source>
</evidence>
<reference evidence="2 3" key="1">
    <citation type="journal article" date="2015" name="Genome Biol.">
        <title>Comparative genomics of Steinernema reveals deeply conserved gene regulatory networks.</title>
        <authorList>
            <person name="Dillman A.R."/>
            <person name="Macchietto M."/>
            <person name="Porter C.F."/>
            <person name="Rogers A."/>
            <person name="Williams B."/>
            <person name="Antoshechkin I."/>
            <person name="Lee M.M."/>
            <person name="Goodwin Z."/>
            <person name="Lu X."/>
            <person name="Lewis E.E."/>
            <person name="Goodrich-Blair H."/>
            <person name="Stock S.P."/>
            <person name="Adams B.J."/>
            <person name="Sternberg P.W."/>
            <person name="Mortazavi A."/>
        </authorList>
    </citation>
    <scope>NUCLEOTIDE SEQUENCE [LARGE SCALE GENOMIC DNA]</scope>
    <source>
        <strain evidence="2 3">ALL</strain>
    </source>
</reference>
<comment type="caution">
    <text evidence="2">The sequence shown here is derived from an EMBL/GenBank/DDBJ whole genome shotgun (WGS) entry which is preliminary data.</text>
</comment>
<keyword evidence="1" id="KW-1133">Transmembrane helix</keyword>
<protein>
    <submittedName>
        <fullName evidence="2">Uncharacterized protein</fullName>
    </submittedName>
</protein>
<keyword evidence="3" id="KW-1185">Reference proteome</keyword>
<keyword evidence="1" id="KW-0812">Transmembrane</keyword>
<dbReference type="EMBL" id="AZBU02000010">
    <property type="protein sequence ID" value="TKR62884.1"/>
    <property type="molecule type" value="Genomic_DNA"/>
</dbReference>